<evidence type="ECO:0000313" key="1">
    <source>
        <dbReference type="EMBL" id="QDH49585.1"/>
    </source>
</evidence>
<evidence type="ECO:0000313" key="2">
    <source>
        <dbReference type="Proteomes" id="UP000319711"/>
    </source>
</evidence>
<reference evidence="1 2" key="1">
    <citation type="submission" date="2019-06" db="EMBL/GenBank/DDBJ databases">
        <authorList>
            <person name="Fakulujo A."/>
            <person name="Fiaz D."/>
            <person name="Garg S."/>
            <person name="Gordon G."/>
            <person name="Haider Z."/>
            <person name="Hale A."/>
            <person name="Hodges K."/>
            <person name="Jacob L."/>
            <person name="Kandil F."/>
            <person name="Kincaid V."/>
            <person name="Melchor-Guerra M."/>
            <person name="Morrelli A."/>
            <person name="Morris R."/>
            <person name="Nawaz M."/>
            <person name="Nguyen N."/>
            <person name="Omair A."/>
            <person name="Pray J."/>
            <person name="Saleem H."/>
            <person name="Saravane K."/>
            <person name="Sharma A."/>
            <person name="Singh A."/>
            <person name="Walston M."/>
            <person name="Zaman H."/>
            <person name="Puthuveetil N."/>
            <person name="Do L."/>
            <person name="Islam N."/>
            <person name="Johnson A."/>
        </authorList>
    </citation>
    <scope>NUCLEOTIDE SEQUENCE [LARGE SCALE GENOMIC DNA]</scope>
</reference>
<sequence>MSQNYPEFDIPQFRLRFPEFSDTTVYSDIKLEAFWDMSSVFISLDGSPCRVLTGKQLALALQLMTAHLLSLAVQAASDSATGSAGTGESGGFVVSASVGDISVTKLAPPATDGWQFWLNGSPYGTELWALLGLLAVGGLSYGGLPEREGFRKIGGVFW</sequence>
<proteinExistence type="predicted"/>
<dbReference type="KEGG" id="vg:55620333"/>
<gene>
    <name evidence="1" type="primary">36</name>
    <name evidence="1" type="ORF">KYLE_37</name>
</gene>
<dbReference type="Proteomes" id="UP000319711">
    <property type="component" value="Segment"/>
</dbReference>
<dbReference type="RefSeq" id="YP_009849869.1">
    <property type="nucleotide sequence ID" value="NC_048796.1"/>
</dbReference>
<accession>A0A514A8K4</accession>
<dbReference type="EMBL" id="MN038177">
    <property type="protein sequence ID" value="QDH49585.1"/>
    <property type="molecule type" value="Genomic_DNA"/>
</dbReference>
<keyword evidence="2" id="KW-1185">Reference proteome</keyword>
<organism evidence="1 2">
    <name type="scientific">Pantoea phage Kyle</name>
    <dbReference type="NCBI Taxonomy" id="2589665"/>
    <lineage>
        <taxon>Viruses</taxon>
        <taxon>Duplodnaviria</taxon>
        <taxon>Heunggongvirae</taxon>
        <taxon>Uroviricota</taxon>
        <taxon>Caudoviricetes</taxon>
        <taxon>Lindbergviridae</taxon>
        <taxon>Kylevirus</taxon>
        <taxon>Kylevirus kyle</taxon>
    </lineage>
</organism>
<protein>
    <submittedName>
        <fullName evidence="1">Uncharacterized protein</fullName>
    </submittedName>
</protein>
<dbReference type="Pfam" id="PF13262">
    <property type="entry name" value="DUF4054"/>
    <property type="match status" value="1"/>
</dbReference>
<name>A0A514A8K4_9CAUD</name>
<dbReference type="InterPro" id="IPR025127">
    <property type="entry name" value="DUF4054"/>
</dbReference>
<dbReference type="GeneID" id="55620333"/>